<dbReference type="Proteomes" id="UP000024635">
    <property type="component" value="Unassembled WGS sequence"/>
</dbReference>
<evidence type="ECO:0000313" key="2">
    <source>
        <dbReference type="EMBL" id="EYC16626.1"/>
    </source>
</evidence>
<feature type="region of interest" description="Disordered" evidence="1">
    <location>
        <begin position="84"/>
        <end position="104"/>
    </location>
</feature>
<gene>
    <name evidence="2" type="primary">Acey_s0033.g2754</name>
    <name evidence="2" type="ORF">Y032_0033g2754</name>
</gene>
<name>A0A016UNY0_9BILA</name>
<evidence type="ECO:0000256" key="1">
    <source>
        <dbReference type="SAM" id="MobiDB-lite"/>
    </source>
</evidence>
<dbReference type="EMBL" id="JARK01001369">
    <property type="protein sequence ID" value="EYC16626.1"/>
    <property type="molecule type" value="Genomic_DNA"/>
</dbReference>
<dbReference type="AlphaFoldDB" id="A0A016UNY0"/>
<reference evidence="3" key="1">
    <citation type="journal article" date="2015" name="Nat. Genet.">
        <title>The genome and transcriptome of the zoonotic hookworm Ancylostoma ceylanicum identify infection-specific gene families.</title>
        <authorList>
            <person name="Schwarz E.M."/>
            <person name="Hu Y."/>
            <person name="Antoshechkin I."/>
            <person name="Miller M.M."/>
            <person name="Sternberg P.W."/>
            <person name="Aroian R.V."/>
        </authorList>
    </citation>
    <scope>NUCLEOTIDE SEQUENCE</scope>
    <source>
        <strain evidence="3">HY135</strain>
    </source>
</reference>
<protein>
    <submittedName>
        <fullName evidence="2">Uncharacterized protein</fullName>
    </submittedName>
</protein>
<keyword evidence="3" id="KW-1185">Reference proteome</keyword>
<organism evidence="2 3">
    <name type="scientific">Ancylostoma ceylanicum</name>
    <dbReference type="NCBI Taxonomy" id="53326"/>
    <lineage>
        <taxon>Eukaryota</taxon>
        <taxon>Metazoa</taxon>
        <taxon>Ecdysozoa</taxon>
        <taxon>Nematoda</taxon>
        <taxon>Chromadorea</taxon>
        <taxon>Rhabditida</taxon>
        <taxon>Rhabditina</taxon>
        <taxon>Rhabditomorpha</taxon>
        <taxon>Strongyloidea</taxon>
        <taxon>Ancylostomatidae</taxon>
        <taxon>Ancylostomatinae</taxon>
        <taxon>Ancylostoma</taxon>
    </lineage>
</organism>
<feature type="region of interest" description="Disordered" evidence="1">
    <location>
        <begin position="25"/>
        <end position="46"/>
    </location>
</feature>
<feature type="compositionally biased region" description="Polar residues" evidence="1">
    <location>
        <begin position="88"/>
        <end position="104"/>
    </location>
</feature>
<sequence>MVCTKKRTTFDGVSVIRREGKAIRVSHGKATPQKQRRSNSTSATAEQLHFRQDKMALFRNGEATPQVQRQSNSVFEKRMQLRIRHGKATSQAQWQSNSAFDKGR</sequence>
<evidence type="ECO:0000313" key="3">
    <source>
        <dbReference type="Proteomes" id="UP000024635"/>
    </source>
</evidence>
<comment type="caution">
    <text evidence="2">The sequence shown here is derived from an EMBL/GenBank/DDBJ whole genome shotgun (WGS) entry which is preliminary data.</text>
</comment>
<accession>A0A016UNY0</accession>
<proteinExistence type="predicted"/>